<protein>
    <submittedName>
        <fullName evidence="1">Uncharacterized protein</fullName>
    </submittedName>
</protein>
<gene>
    <name evidence="1" type="ORF">ZEAMMB73_Zm00001d029634</name>
</gene>
<reference evidence="1" key="1">
    <citation type="submission" date="2015-12" db="EMBL/GenBank/DDBJ databases">
        <title>Update maize B73 reference genome by single molecule sequencing technologies.</title>
        <authorList>
            <consortium name="Maize Genome Sequencing Project"/>
            <person name="Ware D."/>
        </authorList>
    </citation>
    <scope>NUCLEOTIDE SEQUENCE [LARGE SCALE GENOMIC DNA]</scope>
    <source>
        <tissue evidence="1">Seedling</tissue>
    </source>
</reference>
<proteinExistence type="predicted"/>
<sequence length="71" mass="8449">MQIASNYHIKQKSHPRHDALVLVLDKKRTDKEYSKRIGSWHKKLLRMKLRAIDTSKYTQPCPIKVSKYNLN</sequence>
<dbReference type="EMBL" id="CM007647">
    <property type="protein sequence ID" value="ONL99132.1"/>
    <property type="molecule type" value="Genomic_DNA"/>
</dbReference>
<organism evidence="1">
    <name type="scientific">Zea mays</name>
    <name type="common">Maize</name>
    <dbReference type="NCBI Taxonomy" id="4577"/>
    <lineage>
        <taxon>Eukaryota</taxon>
        <taxon>Viridiplantae</taxon>
        <taxon>Streptophyta</taxon>
        <taxon>Embryophyta</taxon>
        <taxon>Tracheophyta</taxon>
        <taxon>Spermatophyta</taxon>
        <taxon>Magnoliopsida</taxon>
        <taxon>Liliopsida</taxon>
        <taxon>Poales</taxon>
        <taxon>Poaceae</taxon>
        <taxon>PACMAD clade</taxon>
        <taxon>Panicoideae</taxon>
        <taxon>Andropogonodae</taxon>
        <taxon>Andropogoneae</taxon>
        <taxon>Tripsacinae</taxon>
        <taxon>Zea</taxon>
    </lineage>
</organism>
<dbReference type="AlphaFoldDB" id="A0A1D6K6E0"/>
<evidence type="ECO:0000313" key="1">
    <source>
        <dbReference type="EMBL" id="ONL99132.1"/>
    </source>
</evidence>
<dbReference type="InParanoid" id="A0A1D6K6E0"/>
<accession>A0A1D6K6E0</accession>
<name>A0A1D6K6E0_MAIZE</name>